<dbReference type="Gene3D" id="3.20.20.80">
    <property type="entry name" value="Glycosidases"/>
    <property type="match status" value="1"/>
</dbReference>
<dbReference type="PANTHER" id="PTHR42732:SF2">
    <property type="entry name" value="BETA-MANNOSIDASE"/>
    <property type="match status" value="1"/>
</dbReference>
<evidence type="ECO:0000256" key="2">
    <source>
        <dbReference type="SAM" id="MobiDB-lite"/>
    </source>
</evidence>
<dbReference type="SUPFAM" id="SSF49785">
    <property type="entry name" value="Galactose-binding domain-like"/>
    <property type="match status" value="1"/>
</dbReference>
<name>A0A7S0P5D4_9EUKA</name>
<evidence type="ECO:0000313" key="4">
    <source>
        <dbReference type="EMBL" id="CAD8554197.1"/>
    </source>
</evidence>
<feature type="domain" description="Glycosyl hydrolases family 2 sugar binding" evidence="3">
    <location>
        <begin position="91"/>
        <end position="256"/>
    </location>
</feature>
<dbReference type="AlphaFoldDB" id="A0A7S0P5D4"/>
<accession>A0A7S0P5D4</accession>
<dbReference type="SUPFAM" id="SSF51445">
    <property type="entry name" value="(Trans)glycosidases"/>
    <property type="match status" value="1"/>
</dbReference>
<feature type="region of interest" description="Disordered" evidence="2">
    <location>
        <begin position="18"/>
        <end position="37"/>
    </location>
</feature>
<evidence type="ECO:0000259" key="3">
    <source>
        <dbReference type="Pfam" id="PF02837"/>
    </source>
</evidence>
<dbReference type="InterPro" id="IPR017853">
    <property type="entry name" value="GH"/>
</dbReference>
<reference evidence="4" key="1">
    <citation type="submission" date="2021-01" db="EMBL/GenBank/DDBJ databases">
        <authorList>
            <person name="Corre E."/>
            <person name="Pelletier E."/>
            <person name="Niang G."/>
            <person name="Scheremetjew M."/>
            <person name="Finn R."/>
            <person name="Kale V."/>
            <person name="Holt S."/>
            <person name="Cochrane G."/>
            <person name="Meng A."/>
            <person name="Brown T."/>
            <person name="Cohen L."/>
        </authorList>
    </citation>
    <scope>NUCLEOTIDE SEQUENCE</scope>
    <source>
        <strain evidence="4">RCC1130</strain>
    </source>
</reference>
<dbReference type="EMBL" id="HBER01059022">
    <property type="protein sequence ID" value="CAD8554197.1"/>
    <property type="molecule type" value="Transcribed_RNA"/>
</dbReference>
<proteinExistence type="inferred from homology"/>
<dbReference type="PANTHER" id="PTHR42732">
    <property type="entry name" value="BETA-GALACTOSIDASE"/>
    <property type="match status" value="1"/>
</dbReference>
<dbReference type="InterPro" id="IPR051913">
    <property type="entry name" value="GH2_Domain-Containing"/>
</dbReference>
<dbReference type="InterPro" id="IPR006104">
    <property type="entry name" value="Glyco_hydro_2_N"/>
</dbReference>
<dbReference type="GO" id="GO:0005975">
    <property type="term" value="P:carbohydrate metabolic process"/>
    <property type="evidence" value="ECO:0007669"/>
    <property type="project" value="InterPro"/>
</dbReference>
<evidence type="ECO:0000256" key="1">
    <source>
        <dbReference type="ARBA" id="ARBA00007401"/>
    </source>
</evidence>
<organism evidence="4">
    <name type="scientific">Calcidiscus leptoporus</name>
    <dbReference type="NCBI Taxonomy" id="127549"/>
    <lineage>
        <taxon>Eukaryota</taxon>
        <taxon>Haptista</taxon>
        <taxon>Haptophyta</taxon>
        <taxon>Prymnesiophyceae</taxon>
        <taxon>Coccolithales</taxon>
        <taxon>Calcidiscaceae</taxon>
        <taxon>Calcidiscus</taxon>
    </lineage>
</organism>
<gene>
    <name evidence="4" type="ORF">CLEP1334_LOCUS29488</name>
</gene>
<dbReference type="Gene3D" id="2.60.120.260">
    <property type="entry name" value="Galactose-binding domain-like"/>
    <property type="match status" value="1"/>
</dbReference>
<dbReference type="GO" id="GO:0004553">
    <property type="term" value="F:hydrolase activity, hydrolyzing O-glycosyl compounds"/>
    <property type="evidence" value="ECO:0007669"/>
    <property type="project" value="InterPro"/>
</dbReference>
<protein>
    <recommendedName>
        <fullName evidence="3">Glycosyl hydrolases family 2 sugar binding domain-containing protein</fullName>
    </recommendedName>
</protein>
<sequence>MASSAGDVCQRACASGQPRTLHGTARPPGLGGSSWRPRRVLVLGPSSSALGMMHWSRAGSPLVTPFSADVHPNMTALHPRPSLHRGDGSWQSLDGLWQLAIEHGVPSLDAPPVTFATTILVPYPVESALSGVRARAVDWSPSANASRRTWSACALWYRRTFAAFPPAAGGRAFLRFEAVASAASVRLNGVLLGVHEGEYDDFSFDITDVQCEGRANELVVGVLHNKTTGKQDHSAFDRPQGISYAASSGIWQSVWLERTAATVTINDAFATSSTLEGMHLHFALSSECPGCHVAVTMRAGALTLNASAPTMSESVAVWVGVPARVRWPWSPSSPHLYEYEATLLSAAAVALDEVHGRAALRTVSVHAATPGGQARLLLNGKLFFLVGTLDQGFFPEGLYTPPTDAALTNDLRTLKDLGFNAVRKHMKIESRRYYHHADALGVLVLQDVPAGVPPAGVLAMVRRCRPHGAVVGYTLYNEGWGQPWGAPASEAQVREAVDWLLRADSTRLVDVGSGWHQAAGGSVLSSHSYPLPSAPSCVGIAQPSAPNESRGHFAVHNCTAHAHMSTEYGGLVVCPNWLGRGEWFDAGHERFFGAYLCPGYARAAGSAPCARAGDGINHSSGAGWGSCTCSHGYGTADVEKLMARGGASAALATLYSSYTARAAAMGSLSGIFYTQTSDVETEANGLMTYDRLLKLDASGAKQIRGANDLLQSLRMAQDQLT</sequence>
<dbReference type="Pfam" id="PF02837">
    <property type="entry name" value="Glyco_hydro_2_N"/>
    <property type="match status" value="1"/>
</dbReference>
<comment type="similarity">
    <text evidence="1">Belongs to the glycosyl hydrolase 2 family.</text>
</comment>
<dbReference type="InterPro" id="IPR008979">
    <property type="entry name" value="Galactose-bd-like_sf"/>
</dbReference>